<evidence type="ECO:0000256" key="6">
    <source>
        <dbReference type="ARBA" id="ARBA00022692"/>
    </source>
</evidence>
<dbReference type="NCBIfam" id="TIGR01726">
    <property type="entry name" value="HEQRo_perm_3TM"/>
    <property type="match status" value="1"/>
</dbReference>
<keyword evidence="6 10" id="KW-0812">Transmembrane</keyword>
<dbReference type="STRING" id="198628.Dda3937_01091"/>
<feature type="domain" description="ABC transmembrane type-1" evidence="11">
    <location>
        <begin position="30"/>
        <end position="235"/>
    </location>
</feature>
<dbReference type="GO" id="GO:0006865">
    <property type="term" value="P:amino acid transport"/>
    <property type="evidence" value="ECO:0007669"/>
    <property type="project" value="UniProtKB-KW"/>
</dbReference>
<organism evidence="12 13">
    <name type="scientific">Dickeya dadantii (strain 3937)</name>
    <name type="common">Erwinia chrysanthemi (strain 3937)</name>
    <dbReference type="NCBI Taxonomy" id="198628"/>
    <lineage>
        <taxon>Bacteria</taxon>
        <taxon>Pseudomonadati</taxon>
        <taxon>Pseudomonadota</taxon>
        <taxon>Gammaproteobacteria</taxon>
        <taxon>Enterobacterales</taxon>
        <taxon>Pectobacteriaceae</taxon>
        <taxon>Dickeya</taxon>
    </lineage>
</organism>
<reference evidence="12 13" key="1">
    <citation type="journal article" date="2011" name="J. Bacteriol.">
        <title>Genome sequence of the plant-pathogenic bacterium Dickeya dadantii 3937.</title>
        <authorList>
            <person name="Glasner J.D."/>
            <person name="Yang C.H."/>
            <person name="Reverchon S."/>
            <person name="Hugouvieux-Cotte-Pattat N."/>
            <person name="Condemine G."/>
            <person name="Bohin J.P."/>
            <person name="Van Gijsegem F."/>
            <person name="Yang S."/>
            <person name="Franza T."/>
            <person name="Expert D."/>
            <person name="Plunkett G. III"/>
            <person name="San Francisco M.J."/>
            <person name="Charkowski A.O."/>
            <person name="Py B."/>
            <person name="Bell K."/>
            <person name="Rauscher L."/>
            <person name="Rodriguez-Palenzuela P."/>
            <person name="Toussaint A."/>
            <person name="Holeva M.C."/>
            <person name="He S.Y."/>
            <person name="Douet V."/>
            <person name="Boccara M."/>
            <person name="Blanco C."/>
            <person name="Toth I."/>
            <person name="Anderson B.D."/>
            <person name="Biehl B.S."/>
            <person name="Mau B."/>
            <person name="Flynn S.M."/>
            <person name="Barras F."/>
            <person name="Lindeberg M."/>
            <person name="Birch P.R."/>
            <person name="Tsuyumu S."/>
            <person name="Shi X."/>
            <person name="Hibbing M."/>
            <person name="Yap M.N."/>
            <person name="Carpentier M."/>
            <person name="Dassa E."/>
            <person name="Umehara M."/>
            <person name="Kim J.F."/>
            <person name="Rusch M."/>
            <person name="Soni P."/>
            <person name="Mayhew G.F."/>
            <person name="Fouts D.E."/>
            <person name="Gill S.R."/>
            <person name="Blattner F.R."/>
            <person name="Keen N.T."/>
            <person name="Perna N.T."/>
        </authorList>
    </citation>
    <scope>NUCLEOTIDE SEQUENCE [LARGE SCALE GENOMIC DNA]</scope>
    <source>
        <strain evidence="12 13">3937</strain>
    </source>
</reference>
<evidence type="ECO:0000256" key="5">
    <source>
        <dbReference type="ARBA" id="ARBA00022519"/>
    </source>
</evidence>
<keyword evidence="3 10" id="KW-0813">Transport</keyword>
<keyword evidence="9 10" id="KW-0472">Membrane</keyword>
<comment type="similarity">
    <text evidence="2">Belongs to the binding-protein-dependent transport system permease family. HisMQ subfamily.</text>
</comment>
<dbReference type="InterPro" id="IPR010065">
    <property type="entry name" value="AA_ABC_transptr_permease_3TM"/>
</dbReference>
<keyword evidence="8 10" id="KW-1133">Transmembrane helix</keyword>
<dbReference type="Pfam" id="PF00528">
    <property type="entry name" value="BPD_transp_1"/>
    <property type="match status" value="1"/>
</dbReference>
<evidence type="ECO:0000256" key="1">
    <source>
        <dbReference type="ARBA" id="ARBA00004429"/>
    </source>
</evidence>
<dbReference type="GO" id="GO:0043190">
    <property type="term" value="C:ATP-binding cassette (ABC) transporter complex"/>
    <property type="evidence" value="ECO:0007669"/>
    <property type="project" value="InterPro"/>
</dbReference>
<dbReference type="InterPro" id="IPR043429">
    <property type="entry name" value="ArtM/GltK/GlnP/TcyL/YhdX-like"/>
</dbReference>
<dbReference type="InterPro" id="IPR035906">
    <property type="entry name" value="MetI-like_sf"/>
</dbReference>
<evidence type="ECO:0000256" key="4">
    <source>
        <dbReference type="ARBA" id="ARBA00022475"/>
    </source>
</evidence>
<evidence type="ECO:0000313" key="12">
    <source>
        <dbReference type="EMBL" id="ADN00739.1"/>
    </source>
</evidence>
<dbReference type="eggNOG" id="COG0765">
    <property type="taxonomic scope" value="Bacteria"/>
</dbReference>
<feature type="transmembrane region" description="Helical" evidence="10">
    <location>
        <begin position="107"/>
        <end position="129"/>
    </location>
</feature>
<evidence type="ECO:0000256" key="10">
    <source>
        <dbReference type="RuleBase" id="RU363032"/>
    </source>
</evidence>
<keyword evidence="5" id="KW-0997">Cell inner membrane</keyword>
<evidence type="ECO:0000256" key="9">
    <source>
        <dbReference type="ARBA" id="ARBA00023136"/>
    </source>
</evidence>
<dbReference type="HOGENOM" id="CLU_019602_1_3_6"/>
<feature type="transmembrane region" description="Helical" evidence="10">
    <location>
        <begin position="64"/>
        <end position="87"/>
    </location>
</feature>
<dbReference type="EMBL" id="CP002038">
    <property type="protein sequence ID" value="ADN00739.1"/>
    <property type="molecule type" value="Genomic_DNA"/>
</dbReference>
<feature type="transmembrane region" description="Helical" evidence="10">
    <location>
        <begin position="25"/>
        <end position="52"/>
    </location>
</feature>
<proteinExistence type="inferred from homology"/>
<dbReference type="KEGG" id="ddd:Dda3937_01091"/>
<evidence type="ECO:0000259" key="11">
    <source>
        <dbReference type="PROSITE" id="PS50928"/>
    </source>
</evidence>
<accession>E0SDP7</accession>
<dbReference type="Proteomes" id="UP000006859">
    <property type="component" value="Chromosome"/>
</dbReference>
<sequence length="250" mass="27704">MFMMTDESIRQWLTDWLLAPQYLQWLWQGFQVTLGIAAATVVLATALGLVLAAGRDSRTPLLRWLAIAYCSLFRNTPLLVQLFFWYFGAAQLLPAGLMQWLNSPHVIPLLGLNGPSFEFLAGLFGLTLYSAAFIAEEIRAGIAGVAHGQKYAACALGLTDWQAMRYVVLPQALRIALPPLLGQYMNVIKNSSLAMAIGVAELSYASRQVETETLRTFQAFGVATVFYIAAIALLEGWGQWRQHRQPLKGH</sequence>
<keyword evidence="13" id="KW-1185">Reference proteome</keyword>
<comment type="subcellular location">
    <subcellularLocation>
        <location evidence="1">Cell inner membrane</location>
        <topology evidence="1">Multi-pass membrane protein</topology>
    </subcellularLocation>
    <subcellularLocation>
        <location evidence="10">Cell membrane</location>
        <topology evidence="10">Multi-pass membrane protein</topology>
    </subcellularLocation>
</comment>
<evidence type="ECO:0000256" key="8">
    <source>
        <dbReference type="ARBA" id="ARBA00022989"/>
    </source>
</evidence>
<dbReference type="SUPFAM" id="SSF161098">
    <property type="entry name" value="MetI-like"/>
    <property type="match status" value="1"/>
</dbReference>
<keyword evidence="7" id="KW-0029">Amino-acid transport</keyword>
<dbReference type="CDD" id="cd06261">
    <property type="entry name" value="TM_PBP2"/>
    <property type="match status" value="1"/>
</dbReference>
<dbReference type="Gene3D" id="1.10.3720.10">
    <property type="entry name" value="MetI-like"/>
    <property type="match status" value="1"/>
</dbReference>
<dbReference type="InterPro" id="IPR000515">
    <property type="entry name" value="MetI-like"/>
</dbReference>
<dbReference type="GO" id="GO:0022857">
    <property type="term" value="F:transmembrane transporter activity"/>
    <property type="evidence" value="ECO:0007669"/>
    <property type="project" value="InterPro"/>
</dbReference>
<keyword evidence="4" id="KW-1003">Cell membrane</keyword>
<protein>
    <submittedName>
        <fullName evidence="12">Putative ABC transporter membrane protein</fullName>
    </submittedName>
</protein>
<dbReference type="AlphaFoldDB" id="E0SDP7"/>
<evidence type="ECO:0000256" key="7">
    <source>
        <dbReference type="ARBA" id="ARBA00022970"/>
    </source>
</evidence>
<evidence type="ECO:0000313" key="13">
    <source>
        <dbReference type="Proteomes" id="UP000006859"/>
    </source>
</evidence>
<dbReference type="PANTHER" id="PTHR30614:SF47">
    <property type="entry name" value="ABC TRANSPORTER PERMEASE"/>
    <property type="match status" value="1"/>
</dbReference>
<gene>
    <name evidence="12" type="ordered locus">Dda3937_01091</name>
</gene>
<evidence type="ECO:0000256" key="2">
    <source>
        <dbReference type="ARBA" id="ARBA00010072"/>
    </source>
</evidence>
<feature type="transmembrane region" description="Helical" evidence="10">
    <location>
        <begin position="217"/>
        <end position="238"/>
    </location>
</feature>
<evidence type="ECO:0000256" key="3">
    <source>
        <dbReference type="ARBA" id="ARBA00022448"/>
    </source>
</evidence>
<dbReference type="PROSITE" id="PS50928">
    <property type="entry name" value="ABC_TM1"/>
    <property type="match status" value="1"/>
</dbReference>
<dbReference type="PANTHER" id="PTHR30614">
    <property type="entry name" value="MEMBRANE COMPONENT OF AMINO ACID ABC TRANSPORTER"/>
    <property type="match status" value="1"/>
</dbReference>
<name>E0SDP7_DICD3</name>